<reference evidence="4 5" key="1">
    <citation type="submission" date="2016-08" db="EMBL/GenBank/DDBJ databases">
        <title>Complete genome sequence of Bacillus muralis G25-68, a strain with toxicity to nematodes.</title>
        <authorList>
            <person name="Zheng Z."/>
        </authorList>
    </citation>
    <scope>NUCLEOTIDE SEQUENCE [LARGE SCALE GENOMIC DNA]</scope>
    <source>
        <strain evidence="4 5">G25-68</strain>
    </source>
</reference>
<dbReference type="OrthoDB" id="9800962at2"/>
<sequence length="165" mass="18485">MLSLRNVQATDLEQLLSIENEGFSMEEAATKKAFVDRIKLISDTFIVAEKEGKILGYINGPIIDLPYITDDLFEEIKENPKTGGYQSILGLAVSKKARNLGIAKTLLEKMESLVDENDRKGITLTCKQELVPFYEKLGFVSHGLSESQHGGASWFNLVKFREDKN</sequence>
<dbReference type="AlphaFoldDB" id="A0A1B3XIK5"/>
<evidence type="ECO:0000313" key="4">
    <source>
        <dbReference type="EMBL" id="AOH53032.1"/>
    </source>
</evidence>
<gene>
    <name evidence="4" type="ORF">ABE28_001585</name>
</gene>
<name>A0A1B3XIK5_9BACI</name>
<dbReference type="KEGG" id="bmur:ABE28_001585"/>
<dbReference type="Proteomes" id="UP000077926">
    <property type="component" value="Chromosome"/>
</dbReference>
<evidence type="ECO:0000313" key="5">
    <source>
        <dbReference type="Proteomes" id="UP000077926"/>
    </source>
</evidence>
<dbReference type="InterPro" id="IPR016181">
    <property type="entry name" value="Acyl_CoA_acyltransferase"/>
</dbReference>
<dbReference type="SUPFAM" id="SSF55729">
    <property type="entry name" value="Acyl-CoA N-acyltransferases (Nat)"/>
    <property type="match status" value="1"/>
</dbReference>
<dbReference type="Gene3D" id="3.40.630.30">
    <property type="match status" value="1"/>
</dbReference>
<evidence type="ECO:0000256" key="2">
    <source>
        <dbReference type="ARBA" id="ARBA00023315"/>
    </source>
</evidence>
<dbReference type="RefSeq" id="WP_064462442.1">
    <property type="nucleotide sequence ID" value="NZ_CP017080.1"/>
</dbReference>
<dbReference type="STRING" id="264697.ABE28_001585"/>
<dbReference type="EMBL" id="CP017080">
    <property type="protein sequence ID" value="AOH53032.1"/>
    <property type="molecule type" value="Genomic_DNA"/>
</dbReference>
<dbReference type="InterPro" id="IPR000182">
    <property type="entry name" value="GNAT_dom"/>
</dbReference>
<dbReference type="PROSITE" id="PS51186">
    <property type="entry name" value="GNAT"/>
    <property type="match status" value="1"/>
</dbReference>
<dbReference type="GO" id="GO:0008080">
    <property type="term" value="F:N-acetyltransferase activity"/>
    <property type="evidence" value="ECO:0007669"/>
    <property type="project" value="UniProtKB-ARBA"/>
</dbReference>
<dbReference type="CDD" id="cd04301">
    <property type="entry name" value="NAT_SF"/>
    <property type="match status" value="1"/>
</dbReference>
<proteinExistence type="predicted"/>
<keyword evidence="2" id="KW-0012">Acyltransferase</keyword>
<feature type="domain" description="N-acetyltransferase" evidence="3">
    <location>
        <begin position="2"/>
        <end position="162"/>
    </location>
</feature>
<protein>
    <submittedName>
        <fullName evidence="4">Histone acetyltransferase</fullName>
    </submittedName>
</protein>
<organism evidence="4 5">
    <name type="scientific">Peribacillus muralis</name>
    <dbReference type="NCBI Taxonomy" id="264697"/>
    <lineage>
        <taxon>Bacteria</taxon>
        <taxon>Bacillati</taxon>
        <taxon>Bacillota</taxon>
        <taxon>Bacilli</taxon>
        <taxon>Bacillales</taxon>
        <taxon>Bacillaceae</taxon>
        <taxon>Peribacillus</taxon>
    </lineage>
</organism>
<dbReference type="PANTHER" id="PTHR10908">
    <property type="entry name" value="SEROTONIN N-ACETYLTRANSFERASE"/>
    <property type="match status" value="1"/>
</dbReference>
<keyword evidence="5" id="KW-1185">Reference proteome</keyword>
<keyword evidence="1 4" id="KW-0808">Transferase</keyword>
<accession>A0A1B3XIK5</accession>
<dbReference type="PANTHER" id="PTHR10908:SF0">
    <property type="entry name" value="SEROTONIN N-ACETYLTRANSFERASE"/>
    <property type="match status" value="1"/>
</dbReference>
<dbReference type="Pfam" id="PF00583">
    <property type="entry name" value="Acetyltransf_1"/>
    <property type="match status" value="1"/>
</dbReference>
<evidence type="ECO:0000259" key="3">
    <source>
        <dbReference type="PROSITE" id="PS51186"/>
    </source>
</evidence>
<dbReference type="InterPro" id="IPR051635">
    <property type="entry name" value="SNAT-like"/>
</dbReference>
<evidence type="ECO:0000256" key="1">
    <source>
        <dbReference type="ARBA" id="ARBA00022679"/>
    </source>
</evidence>